<dbReference type="EMBL" id="KN818272">
    <property type="protein sequence ID" value="KIL62305.1"/>
    <property type="molecule type" value="Genomic_DNA"/>
</dbReference>
<dbReference type="HOGENOM" id="CLU_1158741_0_0_1"/>
<keyword evidence="2" id="KW-1185">Reference proteome</keyword>
<reference evidence="1 2" key="1">
    <citation type="submission" date="2014-04" db="EMBL/GenBank/DDBJ databases">
        <title>Evolutionary Origins and Diversification of the Mycorrhizal Mutualists.</title>
        <authorList>
            <consortium name="DOE Joint Genome Institute"/>
            <consortium name="Mycorrhizal Genomics Consortium"/>
            <person name="Kohler A."/>
            <person name="Kuo A."/>
            <person name="Nagy L.G."/>
            <person name="Floudas D."/>
            <person name="Copeland A."/>
            <person name="Barry K.W."/>
            <person name="Cichocki N."/>
            <person name="Veneault-Fourrey C."/>
            <person name="LaButti K."/>
            <person name="Lindquist E.A."/>
            <person name="Lipzen A."/>
            <person name="Lundell T."/>
            <person name="Morin E."/>
            <person name="Murat C."/>
            <person name="Riley R."/>
            <person name="Ohm R."/>
            <person name="Sun H."/>
            <person name="Tunlid A."/>
            <person name="Henrissat B."/>
            <person name="Grigoriev I.V."/>
            <person name="Hibbett D.S."/>
            <person name="Martin F."/>
        </authorList>
    </citation>
    <scope>NUCLEOTIDE SEQUENCE [LARGE SCALE GENOMIC DNA]</scope>
    <source>
        <strain evidence="1 2">Koide BX008</strain>
    </source>
</reference>
<evidence type="ECO:0000313" key="2">
    <source>
        <dbReference type="Proteomes" id="UP000054549"/>
    </source>
</evidence>
<accession>A0A0C2SGQ8</accession>
<protein>
    <submittedName>
        <fullName evidence="1">Uncharacterized protein</fullName>
    </submittedName>
</protein>
<sequence>MQKLLGASAQDHTLLKDLDHFYTNILRNVVPEKCDHDDVVSRYQSVVGAIISVQRSLPISALSYLIDINVEEIHAVLDRLQPVIVLGGDNVPRVYHESFPDYLTDQARCKDPLLRIDPRMRHTQIATRCFEIMDQHLKYNILRLGGPVRFMSNEDGLKEDGVTDEQFQEKIPQQLCYACVYWVNHLEIANIEDLDLMNGLEKFVDEHMLHWFEVLSRTWLTVLFVLP</sequence>
<dbReference type="STRING" id="946122.A0A0C2SGQ8"/>
<name>A0A0C2SGQ8_AMAMK</name>
<dbReference type="AlphaFoldDB" id="A0A0C2SGQ8"/>
<dbReference type="Proteomes" id="UP000054549">
    <property type="component" value="Unassembled WGS sequence"/>
</dbReference>
<organism evidence="1 2">
    <name type="scientific">Amanita muscaria (strain Koide BX008)</name>
    <dbReference type="NCBI Taxonomy" id="946122"/>
    <lineage>
        <taxon>Eukaryota</taxon>
        <taxon>Fungi</taxon>
        <taxon>Dikarya</taxon>
        <taxon>Basidiomycota</taxon>
        <taxon>Agaricomycotina</taxon>
        <taxon>Agaricomycetes</taxon>
        <taxon>Agaricomycetidae</taxon>
        <taxon>Agaricales</taxon>
        <taxon>Pluteineae</taxon>
        <taxon>Amanitaceae</taxon>
        <taxon>Amanita</taxon>
    </lineage>
</organism>
<evidence type="ECO:0000313" key="1">
    <source>
        <dbReference type="EMBL" id="KIL62305.1"/>
    </source>
</evidence>
<dbReference type="InParanoid" id="A0A0C2SGQ8"/>
<proteinExistence type="predicted"/>
<dbReference type="OrthoDB" id="3266532at2759"/>
<gene>
    <name evidence="1" type="ORF">M378DRAFT_795061</name>
</gene>